<evidence type="ECO:0000313" key="3">
    <source>
        <dbReference type="EMBL" id="ARX72015.1"/>
    </source>
</evidence>
<feature type="compositionally biased region" description="Basic and acidic residues" evidence="2">
    <location>
        <begin position="224"/>
        <end position="238"/>
    </location>
</feature>
<reference evidence="3" key="1">
    <citation type="submission" date="2016-09" db="EMBL/GenBank/DDBJ databases">
        <title>Genome-wide Diversity of Wild Populations of Erinnyis ello granulovirus (ErelGV).</title>
        <authorList>
            <person name="Brito A.F."/>
            <person name="Melo F.L."/>
            <person name="Ardisson-Araujo D.M.P."/>
            <person name="Sihler W."/>
            <person name="Souza M.L."/>
            <person name="Ribeiro B.M."/>
        </authorList>
    </citation>
    <scope>NUCLEOTIDE SEQUENCE</scope>
    <source>
        <strain evidence="3">ErelGV-PA</strain>
    </source>
</reference>
<accession>A0A288WJF1</accession>
<protein>
    <submittedName>
        <fullName evidence="3">Uncharacterized protein</fullName>
    </submittedName>
</protein>
<organism evidence="3">
    <name type="scientific">Erinnyis ello granulovirus</name>
    <dbReference type="NCBI Taxonomy" id="307444"/>
    <lineage>
        <taxon>Viruses</taxon>
        <taxon>Viruses incertae sedis</taxon>
        <taxon>Naldaviricetes</taxon>
        <taxon>Lefavirales</taxon>
        <taxon>Baculoviridae</taxon>
        <taxon>Betabaculovirus</taxon>
        <taxon>Betabaculovirus erellonis</taxon>
    </lineage>
</organism>
<feature type="compositionally biased region" description="Acidic residues" evidence="2">
    <location>
        <begin position="240"/>
        <end position="254"/>
    </location>
</feature>
<keyword evidence="1" id="KW-0175">Coiled coil</keyword>
<feature type="compositionally biased region" description="Basic and acidic residues" evidence="2">
    <location>
        <begin position="255"/>
        <end position="266"/>
    </location>
</feature>
<proteinExistence type="predicted"/>
<feature type="region of interest" description="Disordered" evidence="2">
    <location>
        <begin position="192"/>
        <end position="299"/>
    </location>
</feature>
<feature type="coiled-coil region" evidence="1">
    <location>
        <begin position="46"/>
        <end position="73"/>
    </location>
</feature>
<gene>
    <name evidence="3" type="ORF">EREL_026</name>
</gene>
<dbReference type="EMBL" id="KX859084">
    <property type="protein sequence ID" value="ARX72015.1"/>
    <property type="molecule type" value="Genomic_DNA"/>
</dbReference>
<feature type="compositionally biased region" description="Acidic residues" evidence="2">
    <location>
        <begin position="269"/>
        <end position="278"/>
    </location>
</feature>
<sequence>MTTYIANLKGLSMLIMKTDYDCPPSELGTPLHFLCKVANAYKAVVNDELGEAVRRLRDVLQGLETKLHSAASKSAPHTKFDSGFEQMWNDEKIQYAKKITGTKRNTIAAGEEFTRRWSYNYTRLDILPQQSMCSPMPSPSATPTYEPSTCYENVTFGGMTPQHAPREPSPFNYEQMPMTPCFPVSTAVDESTIPLGKIDSRTKRLRTPSPSRDESENVPNKKRRTDDESSDIDDKASDNESCDEEEEEEEEEEVVVEKPIDKKRMVVSESEDEEEDEFEKPKPKKLVQRTFSRSSPAGKLPSRSKLKAIVLLRLNNMYTCKYGGIAYLRNKIKNCGMKVVSCLVENDCDHDTPNMKQLWESTRDYIVRESRSVSQKNLRTLVCKDVTEKGVIKSLFAKKVCKAGFIVSSL</sequence>
<name>A0A288WJF1_9BBAC</name>
<evidence type="ECO:0000256" key="1">
    <source>
        <dbReference type="SAM" id="Coils"/>
    </source>
</evidence>
<evidence type="ECO:0000256" key="2">
    <source>
        <dbReference type="SAM" id="MobiDB-lite"/>
    </source>
</evidence>